<gene>
    <name evidence="6" type="ORF">SEPMUDRAFT_142663</name>
</gene>
<feature type="transmembrane region" description="Helical" evidence="5">
    <location>
        <begin position="423"/>
        <end position="444"/>
    </location>
</feature>
<feature type="transmembrane region" description="Helical" evidence="5">
    <location>
        <begin position="180"/>
        <end position="198"/>
    </location>
</feature>
<dbReference type="Gene3D" id="1.20.1740.10">
    <property type="entry name" value="Amino acid/polyamine transporter I"/>
    <property type="match status" value="1"/>
</dbReference>
<dbReference type="GO" id="GO:0015179">
    <property type="term" value="F:L-amino acid transmembrane transporter activity"/>
    <property type="evidence" value="ECO:0007669"/>
    <property type="project" value="TreeGrafter"/>
</dbReference>
<evidence type="ECO:0000256" key="2">
    <source>
        <dbReference type="ARBA" id="ARBA00022692"/>
    </source>
</evidence>
<feature type="transmembrane region" description="Helical" evidence="5">
    <location>
        <begin position="262"/>
        <end position="281"/>
    </location>
</feature>
<feature type="transmembrane region" description="Helical" evidence="5">
    <location>
        <begin position="497"/>
        <end position="519"/>
    </location>
</feature>
<dbReference type="eggNOG" id="KOG1287">
    <property type="taxonomic scope" value="Eukaryota"/>
</dbReference>
<dbReference type="PANTHER" id="PTHR11785">
    <property type="entry name" value="AMINO ACID TRANSPORTER"/>
    <property type="match status" value="1"/>
</dbReference>
<feature type="transmembrane region" description="Helical" evidence="5">
    <location>
        <begin position="456"/>
        <end position="476"/>
    </location>
</feature>
<feature type="transmembrane region" description="Helical" evidence="5">
    <location>
        <begin position="39"/>
        <end position="56"/>
    </location>
</feature>
<keyword evidence="3 5" id="KW-1133">Transmembrane helix</keyword>
<dbReference type="OMA" id="YAFSGYE"/>
<dbReference type="Pfam" id="PF13520">
    <property type="entry name" value="AA_permease_2"/>
    <property type="match status" value="1"/>
</dbReference>
<dbReference type="EMBL" id="KB456266">
    <property type="protein sequence ID" value="EMF11181.1"/>
    <property type="molecule type" value="Genomic_DNA"/>
</dbReference>
<feature type="transmembrane region" description="Helical" evidence="5">
    <location>
        <begin position="354"/>
        <end position="375"/>
    </location>
</feature>
<organism evidence="6 7">
    <name type="scientific">Sphaerulina musiva (strain SO2202)</name>
    <name type="common">Poplar stem canker fungus</name>
    <name type="synonym">Septoria musiva</name>
    <dbReference type="NCBI Taxonomy" id="692275"/>
    <lineage>
        <taxon>Eukaryota</taxon>
        <taxon>Fungi</taxon>
        <taxon>Dikarya</taxon>
        <taxon>Ascomycota</taxon>
        <taxon>Pezizomycotina</taxon>
        <taxon>Dothideomycetes</taxon>
        <taxon>Dothideomycetidae</taxon>
        <taxon>Mycosphaerellales</taxon>
        <taxon>Mycosphaerellaceae</taxon>
        <taxon>Sphaerulina</taxon>
    </lineage>
</organism>
<feature type="transmembrane region" description="Helical" evidence="5">
    <location>
        <begin position="531"/>
        <end position="553"/>
    </location>
</feature>
<dbReference type="GO" id="GO:0016020">
    <property type="term" value="C:membrane"/>
    <property type="evidence" value="ECO:0007669"/>
    <property type="project" value="UniProtKB-SubCell"/>
</dbReference>
<dbReference type="PANTHER" id="PTHR11785:SF382">
    <property type="entry name" value="LOW-AFFINITY METHIONINE PERMEASE"/>
    <property type="match status" value="1"/>
</dbReference>
<feature type="transmembrane region" description="Helical" evidence="5">
    <location>
        <begin position="68"/>
        <end position="90"/>
    </location>
</feature>
<evidence type="ECO:0000256" key="1">
    <source>
        <dbReference type="ARBA" id="ARBA00004141"/>
    </source>
</evidence>
<protein>
    <submittedName>
        <fullName evidence="6">Amino acid transporter</fullName>
    </submittedName>
</protein>
<name>M3CDT6_SPHMS</name>
<dbReference type="AlphaFoldDB" id="M3CDT6"/>
<comment type="subcellular location">
    <subcellularLocation>
        <location evidence="1">Membrane</location>
        <topology evidence="1">Multi-pass membrane protein</topology>
    </subcellularLocation>
</comment>
<dbReference type="STRING" id="692275.M3CDT6"/>
<feature type="transmembrane region" description="Helical" evidence="5">
    <location>
        <begin position="140"/>
        <end position="168"/>
    </location>
</feature>
<evidence type="ECO:0000313" key="7">
    <source>
        <dbReference type="Proteomes" id="UP000016931"/>
    </source>
</evidence>
<evidence type="ECO:0000256" key="3">
    <source>
        <dbReference type="ARBA" id="ARBA00022989"/>
    </source>
</evidence>
<dbReference type="PIRSF" id="PIRSF006060">
    <property type="entry name" value="AA_transporter"/>
    <property type="match status" value="1"/>
</dbReference>
<keyword evidence="4 5" id="KW-0472">Membrane</keyword>
<dbReference type="GeneID" id="27900147"/>
<reference evidence="6 7" key="1">
    <citation type="journal article" date="2012" name="PLoS Pathog.">
        <title>Diverse lifestyles and strategies of plant pathogenesis encoded in the genomes of eighteen Dothideomycetes fungi.</title>
        <authorList>
            <person name="Ohm R.A."/>
            <person name="Feau N."/>
            <person name="Henrissat B."/>
            <person name="Schoch C.L."/>
            <person name="Horwitz B.A."/>
            <person name="Barry K.W."/>
            <person name="Condon B.J."/>
            <person name="Copeland A.C."/>
            <person name="Dhillon B."/>
            <person name="Glaser F."/>
            <person name="Hesse C.N."/>
            <person name="Kosti I."/>
            <person name="LaButti K."/>
            <person name="Lindquist E.A."/>
            <person name="Lucas S."/>
            <person name="Salamov A.A."/>
            <person name="Bradshaw R.E."/>
            <person name="Ciuffetti L."/>
            <person name="Hamelin R.C."/>
            <person name="Kema G.H.J."/>
            <person name="Lawrence C."/>
            <person name="Scott J.A."/>
            <person name="Spatafora J.W."/>
            <person name="Turgeon B.G."/>
            <person name="de Wit P.J.G.M."/>
            <person name="Zhong S."/>
            <person name="Goodwin S.B."/>
            <person name="Grigoriev I.V."/>
        </authorList>
    </citation>
    <scope>NUCLEOTIDE SEQUENCE [LARGE SCALE GENOMIC DNA]</scope>
    <source>
        <strain evidence="6 7">SO2202</strain>
    </source>
</reference>
<keyword evidence="7" id="KW-1185">Reference proteome</keyword>
<dbReference type="InterPro" id="IPR050598">
    <property type="entry name" value="AminoAcid_Transporter"/>
</dbReference>
<dbReference type="HOGENOM" id="CLU_013661_1_1_1"/>
<dbReference type="RefSeq" id="XP_016759302.1">
    <property type="nucleotide sequence ID" value="XM_016903010.1"/>
</dbReference>
<evidence type="ECO:0000256" key="4">
    <source>
        <dbReference type="ARBA" id="ARBA00023136"/>
    </source>
</evidence>
<proteinExistence type="predicted"/>
<evidence type="ECO:0000313" key="6">
    <source>
        <dbReference type="EMBL" id="EMF11181.1"/>
    </source>
</evidence>
<sequence>MPLNDNERALLGRPSTANLELDYQRVDFAPKEKSKIGRFTLVALILNRTIGSGIFLSPHKVLAGTGCVGGALCAWVLGALISVCGLYVWLECGLSMPQRRVRGEDKPRGVPRSGGEKNYLEFMFPNSNLRLPHIRTTCSFSIMFILMYNLSGNAISCALQVLSAAGHYDKASEEVPDRGVVIAVAIALLTFVVMLHAFSRNMGIWINNIFATAKVALLLTIVCLGIAKAAGRFGGPGDVIRNNFTKDVWTTQRTDVSSWSNALMICMYAFSGYEQPFYVLAEVRSPRKHFPKYTVLAMLITGVLFLAVNISYLLVVDKSEVLPQTRNSLPGNVDLATLFFDTLWSENHKSATKAISVIMAISIFGNLWVMTFTAARVKQEIAKEGIIPFSLFFATSYRTPYGLWQQWTSKQPKLDDEIEQAPTAAFGLHWLTSILQIAVTAAIVDPRKTYSTLVNLYSYTIIVVLSLWVSIGLAITKTKRKEAWREGRRYQPWLSPVHVIVLGIANAFMVVAAFVPASYGSPFHSSVTGIPWYLVPAIGVTSPFWGVIWYWGFLFYQKYIKKRDLVVHREAYWVPDAECEGEYVQLAEIISINWQIPQRGAVWDDEESSLHETSNGKCGGRRVRRMCVT</sequence>
<dbReference type="OrthoDB" id="5982228at2759"/>
<feature type="transmembrane region" description="Helical" evidence="5">
    <location>
        <begin position="293"/>
        <end position="315"/>
    </location>
</feature>
<evidence type="ECO:0000256" key="5">
    <source>
        <dbReference type="SAM" id="Phobius"/>
    </source>
</evidence>
<feature type="transmembrane region" description="Helical" evidence="5">
    <location>
        <begin position="205"/>
        <end position="227"/>
    </location>
</feature>
<dbReference type="InterPro" id="IPR002293">
    <property type="entry name" value="AA/rel_permease1"/>
</dbReference>
<keyword evidence="2 5" id="KW-0812">Transmembrane</keyword>
<accession>M3CDT6</accession>
<dbReference type="Proteomes" id="UP000016931">
    <property type="component" value="Unassembled WGS sequence"/>
</dbReference>